<keyword evidence="11" id="KW-1185">Reference proteome</keyword>
<evidence type="ECO:0000256" key="3">
    <source>
        <dbReference type="ARBA" id="ARBA00022898"/>
    </source>
</evidence>
<feature type="binding site" evidence="5">
    <location>
        <begin position="275"/>
        <end position="278"/>
    </location>
    <ligand>
        <name>pyridoxal 5'-phosphate</name>
        <dbReference type="ChEBI" id="CHEBI:597326"/>
    </ligand>
</feature>
<evidence type="ECO:0000256" key="4">
    <source>
        <dbReference type="ARBA" id="ARBA00023239"/>
    </source>
</evidence>
<keyword evidence="5" id="KW-0028">Amino-acid biosynthesis</keyword>
<evidence type="ECO:0000256" key="5">
    <source>
        <dbReference type="HAMAP-Rule" id="MF_02120"/>
    </source>
</evidence>
<proteinExistence type="inferred from homology"/>
<feature type="domain" description="Orn/DAP/Arg decarboxylase 2 C-terminal" evidence="8">
    <location>
        <begin position="30"/>
        <end position="373"/>
    </location>
</feature>
<accession>A0ABQ5V9R5</accession>
<feature type="binding site" evidence="5">
    <location>
        <position position="375"/>
    </location>
    <ligand>
        <name>pyridoxal 5'-phosphate</name>
        <dbReference type="ChEBI" id="CHEBI:597326"/>
    </ligand>
</feature>
<dbReference type="Pfam" id="PF00278">
    <property type="entry name" value="Orn_DAP_Arg_deC"/>
    <property type="match status" value="1"/>
</dbReference>
<feature type="binding site" evidence="5">
    <location>
        <position position="318"/>
    </location>
    <ligand>
        <name>substrate</name>
    </ligand>
</feature>
<dbReference type="PANTHER" id="PTHR43727">
    <property type="entry name" value="DIAMINOPIMELATE DECARBOXYLASE"/>
    <property type="match status" value="1"/>
</dbReference>
<dbReference type="Pfam" id="PF02784">
    <property type="entry name" value="Orn_Arg_deC_N"/>
    <property type="match status" value="1"/>
</dbReference>
<feature type="binding site" evidence="5">
    <location>
        <position position="278"/>
    </location>
    <ligand>
        <name>substrate</name>
    </ligand>
</feature>
<keyword evidence="2 5" id="KW-0210">Decarboxylase</keyword>
<comment type="catalytic activity">
    <reaction evidence="5 7">
        <text>meso-2,6-diaminopimelate + H(+) = L-lysine + CO2</text>
        <dbReference type="Rhea" id="RHEA:15101"/>
        <dbReference type="ChEBI" id="CHEBI:15378"/>
        <dbReference type="ChEBI" id="CHEBI:16526"/>
        <dbReference type="ChEBI" id="CHEBI:32551"/>
        <dbReference type="ChEBI" id="CHEBI:57791"/>
        <dbReference type="EC" id="4.1.1.20"/>
    </reaction>
</comment>
<comment type="similarity">
    <text evidence="5">Belongs to the Orn/Lys/Arg decarboxylase class-II family. LysA subfamily.</text>
</comment>
<dbReference type="PRINTS" id="PR01181">
    <property type="entry name" value="DAPDCRBXLASE"/>
</dbReference>
<comment type="subunit">
    <text evidence="5">Homodimer.</text>
</comment>
<reference evidence="10" key="2">
    <citation type="submission" date="2023-01" db="EMBL/GenBank/DDBJ databases">
        <title>Draft genome sequence of Algimonas ampicilliniresistens strain NBRC 108219.</title>
        <authorList>
            <person name="Sun Q."/>
            <person name="Mori K."/>
        </authorList>
    </citation>
    <scope>NUCLEOTIDE SEQUENCE</scope>
    <source>
        <strain evidence="10">NBRC 108219</strain>
    </source>
</reference>
<dbReference type="Gene3D" id="3.20.20.10">
    <property type="entry name" value="Alanine racemase"/>
    <property type="match status" value="1"/>
</dbReference>
<evidence type="ECO:0000256" key="6">
    <source>
        <dbReference type="NCBIfam" id="TIGR01048"/>
    </source>
</evidence>
<feature type="domain" description="Orn/DAP/Arg decarboxylase 2 N-terminal" evidence="9">
    <location>
        <begin position="36"/>
        <end position="281"/>
    </location>
</feature>
<evidence type="ECO:0000256" key="7">
    <source>
        <dbReference type="RuleBase" id="RU003738"/>
    </source>
</evidence>
<protein>
    <recommendedName>
        <fullName evidence="5 6">Diaminopimelate decarboxylase</fullName>
        <shortName evidence="5">DAP decarboxylase</shortName>
        <shortName evidence="5">DAPDC</shortName>
        <ecNumber evidence="5 6">4.1.1.20</ecNumber>
    </recommendedName>
</protein>
<dbReference type="Gene3D" id="2.40.37.10">
    <property type="entry name" value="Lyase, Ornithine Decarboxylase, Chain A, domain 1"/>
    <property type="match status" value="1"/>
</dbReference>
<reference evidence="10" key="1">
    <citation type="journal article" date="2014" name="Int. J. Syst. Evol. Microbiol.">
        <title>Complete genome of a new Firmicutes species belonging to the dominant human colonic microbiota ('Ruminococcus bicirculans') reveals two chromosomes and a selective capacity to utilize plant glucans.</title>
        <authorList>
            <consortium name="NISC Comparative Sequencing Program"/>
            <person name="Wegmann U."/>
            <person name="Louis P."/>
            <person name="Goesmann A."/>
            <person name="Henrissat B."/>
            <person name="Duncan S.H."/>
            <person name="Flint H.J."/>
        </authorList>
    </citation>
    <scope>NUCLEOTIDE SEQUENCE</scope>
    <source>
        <strain evidence="10">NBRC 108219</strain>
    </source>
</reference>
<dbReference type="RefSeq" id="WP_284390562.1">
    <property type="nucleotide sequence ID" value="NZ_BSNK01000002.1"/>
</dbReference>
<comment type="cofactor">
    <cofactor evidence="1 5 7">
        <name>pyridoxal 5'-phosphate</name>
        <dbReference type="ChEBI" id="CHEBI:597326"/>
    </cofactor>
</comment>
<dbReference type="EMBL" id="BSNK01000002">
    <property type="protein sequence ID" value="GLQ24296.1"/>
    <property type="molecule type" value="Genomic_DNA"/>
</dbReference>
<dbReference type="EC" id="4.1.1.20" evidence="5 6"/>
<dbReference type="InterPro" id="IPR029066">
    <property type="entry name" value="PLP-binding_barrel"/>
</dbReference>
<feature type="binding site" evidence="5">
    <location>
        <position position="239"/>
    </location>
    <ligand>
        <name>pyridoxal 5'-phosphate</name>
        <dbReference type="ChEBI" id="CHEBI:597326"/>
    </ligand>
</feature>
<keyword evidence="3 5" id="KW-0663">Pyridoxal phosphate</keyword>
<evidence type="ECO:0000259" key="8">
    <source>
        <dbReference type="Pfam" id="PF00278"/>
    </source>
</evidence>
<feature type="binding site" evidence="5">
    <location>
        <position position="375"/>
    </location>
    <ligand>
        <name>substrate</name>
    </ligand>
</feature>
<organism evidence="10 11">
    <name type="scientific">Algimonas ampicilliniresistens</name>
    <dbReference type="NCBI Taxonomy" id="1298735"/>
    <lineage>
        <taxon>Bacteria</taxon>
        <taxon>Pseudomonadati</taxon>
        <taxon>Pseudomonadota</taxon>
        <taxon>Alphaproteobacteria</taxon>
        <taxon>Maricaulales</taxon>
        <taxon>Robiginitomaculaceae</taxon>
        <taxon>Algimonas</taxon>
    </lineage>
</organism>
<comment type="caution">
    <text evidence="10">The sequence shown here is derived from an EMBL/GenBank/DDBJ whole genome shotgun (WGS) entry which is preliminary data.</text>
</comment>
<dbReference type="SUPFAM" id="SSF51419">
    <property type="entry name" value="PLP-binding barrel"/>
    <property type="match status" value="1"/>
</dbReference>
<evidence type="ECO:0000313" key="10">
    <source>
        <dbReference type="EMBL" id="GLQ24296.1"/>
    </source>
</evidence>
<dbReference type="InterPro" id="IPR022644">
    <property type="entry name" value="De-COase2_N"/>
</dbReference>
<name>A0ABQ5V9R5_9PROT</name>
<keyword evidence="5 7" id="KW-0457">Lysine biosynthesis</keyword>
<dbReference type="HAMAP" id="MF_02120">
    <property type="entry name" value="LysA"/>
    <property type="match status" value="1"/>
</dbReference>
<dbReference type="InterPro" id="IPR022643">
    <property type="entry name" value="De-COase2_C"/>
</dbReference>
<evidence type="ECO:0000256" key="2">
    <source>
        <dbReference type="ARBA" id="ARBA00022793"/>
    </source>
</evidence>
<dbReference type="PANTHER" id="PTHR43727:SF2">
    <property type="entry name" value="GROUP IV DECARBOXYLASE"/>
    <property type="match status" value="1"/>
</dbReference>
<evidence type="ECO:0000256" key="1">
    <source>
        <dbReference type="ARBA" id="ARBA00001933"/>
    </source>
</evidence>
<dbReference type="SUPFAM" id="SSF50621">
    <property type="entry name" value="Alanine racemase C-terminal domain-like"/>
    <property type="match status" value="1"/>
</dbReference>
<dbReference type="PRINTS" id="PR01179">
    <property type="entry name" value="ODADCRBXLASE"/>
</dbReference>
<keyword evidence="4 5" id="KW-0456">Lyase</keyword>
<gene>
    <name evidence="5 10" type="primary">lysA</name>
    <name evidence="10" type="ORF">GCM10007853_21700</name>
</gene>
<dbReference type="InterPro" id="IPR002986">
    <property type="entry name" value="DAP_deCOOHase_LysA"/>
</dbReference>
<sequence length="420" mass="44920">MRHFDFKNGELHAEDVALSRIVAEVGTPVYVYSSATFEHHYRVFAESFSGIDALVAYSVKANSNIAVLATLAKLGAGADVVSGGELARALIAGIPGDRIVFSGVGKTRAEMADALDAGIKVFNVESLPELRALNEVALEKGLIAPISFRVNPDVTAGGHEKISTGAKENKFGIAWSSAEDAYAEAARLPGIRVVGVDVHIGSQIDDLAPFEAAIRKVASLIGRLRAAGHKIHAFDIGGGLGIPYGDNSRTPPPPSEYGALVKRLTSDLDVQMIFEPGRVIAGNSGVLLTEVLYVKEGEDRAFLIIDAAMNDLLRPALYDAFHDIEPVRAPGPDFQSTTYDIVGPICETGDTFAKGREMPTVASGDLLAIHSTGAYGAVQSSQYNTRPLVPEVMVRGEAYRVIRERPTIADILKTERLPDW</sequence>
<dbReference type="Proteomes" id="UP001161391">
    <property type="component" value="Unassembled WGS sequence"/>
</dbReference>
<comment type="pathway">
    <text evidence="5 7">Amino-acid biosynthesis; L-lysine biosynthesis via DAP pathway; L-lysine from DL-2,6-diaminopimelate: step 1/1.</text>
</comment>
<evidence type="ECO:0000313" key="11">
    <source>
        <dbReference type="Proteomes" id="UP001161391"/>
    </source>
</evidence>
<dbReference type="CDD" id="cd06828">
    <property type="entry name" value="PLPDE_III_DapDC"/>
    <property type="match status" value="1"/>
</dbReference>
<dbReference type="InterPro" id="IPR000183">
    <property type="entry name" value="Orn/DAP/Arg_de-COase"/>
</dbReference>
<feature type="binding site" evidence="5">
    <location>
        <position position="347"/>
    </location>
    <ligand>
        <name>substrate</name>
    </ligand>
</feature>
<comment type="function">
    <text evidence="5">Specifically catalyzes the decarboxylation of meso-diaminopimelate (meso-DAP) to L-lysine.</text>
</comment>
<evidence type="ECO:0000259" key="9">
    <source>
        <dbReference type="Pfam" id="PF02784"/>
    </source>
</evidence>
<feature type="binding site" evidence="5">
    <location>
        <position position="314"/>
    </location>
    <ligand>
        <name>substrate</name>
    </ligand>
</feature>
<feature type="modified residue" description="N6-(pyridoxal phosphate)lysine" evidence="5">
    <location>
        <position position="60"/>
    </location>
</feature>
<dbReference type="NCBIfam" id="TIGR01048">
    <property type="entry name" value="lysA"/>
    <property type="match status" value="1"/>
</dbReference>
<dbReference type="InterPro" id="IPR009006">
    <property type="entry name" value="Ala_racemase/Decarboxylase_C"/>
</dbReference>